<name>A0A8S4P9S0_OWEFU</name>
<accession>A0A8S4P9S0</accession>
<evidence type="ECO:0008006" key="3">
    <source>
        <dbReference type="Google" id="ProtNLM"/>
    </source>
</evidence>
<dbReference type="OrthoDB" id="10042078at2759"/>
<dbReference type="PANTHER" id="PTHR16897">
    <property type="entry name" value="OS10G0105400 PROTEIN"/>
    <property type="match status" value="1"/>
</dbReference>
<comment type="caution">
    <text evidence="1">The sequence shown here is derived from an EMBL/GenBank/DDBJ whole genome shotgun (WGS) entry which is preliminary data.</text>
</comment>
<evidence type="ECO:0000313" key="1">
    <source>
        <dbReference type="EMBL" id="CAH1791082.1"/>
    </source>
</evidence>
<proteinExistence type="predicted"/>
<dbReference type="PANTHER" id="PTHR16897:SF2">
    <property type="entry name" value="OS03G0226600 PROTEIN"/>
    <property type="match status" value="1"/>
</dbReference>
<dbReference type="SUPFAM" id="SSF49265">
    <property type="entry name" value="Fibronectin type III"/>
    <property type="match status" value="1"/>
</dbReference>
<reference evidence="1" key="1">
    <citation type="submission" date="2022-03" db="EMBL/GenBank/DDBJ databases">
        <authorList>
            <person name="Martin C."/>
        </authorList>
    </citation>
    <scope>NUCLEOTIDE SEQUENCE</scope>
</reference>
<gene>
    <name evidence="1" type="ORF">OFUS_LOCUS16212</name>
</gene>
<sequence length="108" mass="11496">MTNIHASWMPFLDGESPVVKYEVAVGSISGGAQIKPFFEVPSDTNVVKIDHLDLARQEQVFVTVRGTNAAGLTTISISNGVFISRISAGLSPLGSFTVYDGHTPGKDM</sequence>
<organism evidence="1 2">
    <name type="scientific">Owenia fusiformis</name>
    <name type="common">Polychaete worm</name>
    <dbReference type="NCBI Taxonomy" id="6347"/>
    <lineage>
        <taxon>Eukaryota</taxon>
        <taxon>Metazoa</taxon>
        <taxon>Spiralia</taxon>
        <taxon>Lophotrochozoa</taxon>
        <taxon>Annelida</taxon>
        <taxon>Polychaeta</taxon>
        <taxon>Sedentaria</taxon>
        <taxon>Canalipalpata</taxon>
        <taxon>Sabellida</taxon>
        <taxon>Oweniida</taxon>
        <taxon>Oweniidae</taxon>
        <taxon>Owenia</taxon>
    </lineage>
</organism>
<dbReference type="EMBL" id="CAIIXF020000008">
    <property type="protein sequence ID" value="CAH1791082.1"/>
    <property type="molecule type" value="Genomic_DNA"/>
</dbReference>
<dbReference type="InterPro" id="IPR036116">
    <property type="entry name" value="FN3_sf"/>
</dbReference>
<dbReference type="AlphaFoldDB" id="A0A8S4P9S0"/>
<dbReference type="Proteomes" id="UP000749559">
    <property type="component" value="Unassembled WGS sequence"/>
</dbReference>
<protein>
    <recommendedName>
        <fullName evidence="3">Fibronectin type-III domain-containing protein</fullName>
    </recommendedName>
</protein>
<keyword evidence="2" id="KW-1185">Reference proteome</keyword>
<evidence type="ECO:0000313" key="2">
    <source>
        <dbReference type="Proteomes" id="UP000749559"/>
    </source>
</evidence>
<feature type="non-terminal residue" evidence="1">
    <location>
        <position position="108"/>
    </location>
</feature>